<evidence type="ECO:0000313" key="3">
    <source>
        <dbReference type="Proteomes" id="UP000030101"/>
    </source>
</evidence>
<reference evidence="2 3" key="1">
    <citation type="submission" date="2014-08" db="EMBL/GenBank/DDBJ databases">
        <title>Porphyromonas canoris strain:OH2762 Genome sequencing.</title>
        <authorList>
            <person name="Wallis C."/>
            <person name="Deusch O."/>
            <person name="O'Flynn C."/>
            <person name="Davis I."/>
            <person name="Jospin G."/>
            <person name="Darling A.E."/>
            <person name="Coil D.A."/>
            <person name="Alexiev A."/>
            <person name="Horsfall A."/>
            <person name="Kirkwood N."/>
            <person name="Harris S."/>
            <person name="Eisen J.A."/>
        </authorList>
    </citation>
    <scope>NUCLEOTIDE SEQUENCE [LARGE SCALE GENOMIC DNA]</scope>
    <source>
        <strain evidence="3">COT-108 OH2762</strain>
    </source>
</reference>
<feature type="transmembrane region" description="Helical" evidence="1">
    <location>
        <begin position="23"/>
        <end position="44"/>
    </location>
</feature>
<dbReference type="CDD" id="cd21809">
    <property type="entry name" value="ABC-2_lan_permease-like"/>
    <property type="match status" value="1"/>
</dbReference>
<gene>
    <name evidence="2" type="ORF">HQ43_08115</name>
</gene>
<feature type="transmembrane region" description="Helical" evidence="1">
    <location>
        <begin position="240"/>
        <end position="257"/>
    </location>
</feature>
<proteinExistence type="predicted"/>
<keyword evidence="1" id="KW-0472">Membrane</keyword>
<dbReference type="Pfam" id="PF12730">
    <property type="entry name" value="ABC2_membrane_4"/>
    <property type="match status" value="1"/>
</dbReference>
<name>A0ABR4XM28_9PORP</name>
<accession>A0ABR4XM28</accession>
<evidence type="ECO:0000313" key="2">
    <source>
        <dbReference type="EMBL" id="KGN92000.1"/>
    </source>
</evidence>
<feature type="transmembrane region" description="Helical" evidence="1">
    <location>
        <begin position="189"/>
        <end position="207"/>
    </location>
</feature>
<organism evidence="2 3">
    <name type="scientific">Porphyromonas canoris</name>
    <dbReference type="NCBI Taxonomy" id="36875"/>
    <lineage>
        <taxon>Bacteria</taxon>
        <taxon>Pseudomonadati</taxon>
        <taxon>Bacteroidota</taxon>
        <taxon>Bacteroidia</taxon>
        <taxon>Bacteroidales</taxon>
        <taxon>Porphyromonadaceae</taxon>
        <taxon>Porphyromonas</taxon>
    </lineage>
</organism>
<dbReference type="PANTHER" id="PTHR37305:SF1">
    <property type="entry name" value="MEMBRANE PROTEIN"/>
    <property type="match status" value="1"/>
</dbReference>
<feature type="transmembrane region" description="Helical" evidence="1">
    <location>
        <begin position="72"/>
        <end position="91"/>
    </location>
</feature>
<feature type="transmembrane region" description="Helical" evidence="1">
    <location>
        <begin position="164"/>
        <end position="182"/>
    </location>
</feature>
<dbReference type="Proteomes" id="UP000030101">
    <property type="component" value="Unassembled WGS sequence"/>
</dbReference>
<feature type="transmembrane region" description="Helical" evidence="1">
    <location>
        <begin position="118"/>
        <end position="144"/>
    </location>
</feature>
<dbReference type="RefSeq" id="WP_036791797.1">
    <property type="nucleotide sequence ID" value="NZ_JQZV01000013.1"/>
</dbReference>
<keyword evidence="1" id="KW-0812">Transmembrane</keyword>
<keyword evidence="1" id="KW-1133">Transmembrane helix</keyword>
<dbReference type="PANTHER" id="PTHR37305">
    <property type="entry name" value="INTEGRAL MEMBRANE PROTEIN-RELATED"/>
    <property type="match status" value="1"/>
</dbReference>
<comment type="caution">
    <text evidence="2">The sequence shown here is derived from an EMBL/GenBank/DDBJ whole genome shotgun (WGS) entry which is preliminary data.</text>
</comment>
<dbReference type="EMBL" id="JQZV01000013">
    <property type="protein sequence ID" value="KGN92000.1"/>
    <property type="molecule type" value="Genomic_DNA"/>
</dbReference>
<sequence>MKSKLSLSALCGAEIYKVFHNRIIVSCLLSPLLVYLLALIYMLYKGRSGLFDYEMPQYVGNPWMMIWSRQSLPILSLMLPLVVTVVSYLLCEIEFQNDNIRSLFSLPVTKWKLYLSKVLVLFFLIVIVSVITWAGFILGGYLLGFFMPAYPFAEYAVWLPSLQILSRILLASFCVGMIELVFSLCFRNFTLPVISCILLTGIAIFVTNEPIGSYLPFATYTYIGSVRPIEELMGYDMRDIANLILLGGGMVLGYIYFTPEKRRLLS</sequence>
<keyword evidence="3" id="KW-1185">Reference proteome</keyword>
<protein>
    <submittedName>
        <fullName evidence="2">MrsE protein</fullName>
    </submittedName>
</protein>
<evidence type="ECO:0000256" key="1">
    <source>
        <dbReference type="SAM" id="Phobius"/>
    </source>
</evidence>